<organism evidence="2 3">
    <name type="scientific">Salpingoeca rosetta (strain ATCC 50818 / BSB-021)</name>
    <dbReference type="NCBI Taxonomy" id="946362"/>
    <lineage>
        <taxon>Eukaryota</taxon>
        <taxon>Choanoflagellata</taxon>
        <taxon>Craspedida</taxon>
        <taxon>Salpingoecidae</taxon>
        <taxon>Salpingoeca</taxon>
    </lineage>
</organism>
<dbReference type="Proteomes" id="UP000007799">
    <property type="component" value="Unassembled WGS sequence"/>
</dbReference>
<evidence type="ECO:0000313" key="2">
    <source>
        <dbReference type="EMBL" id="EGD81353.1"/>
    </source>
</evidence>
<dbReference type="InterPro" id="IPR044930">
    <property type="entry name" value="Homing_endonuclease_His-Me"/>
</dbReference>
<feature type="region of interest" description="Disordered" evidence="1">
    <location>
        <begin position="13"/>
        <end position="43"/>
    </location>
</feature>
<gene>
    <name evidence="2" type="ORF">PTSG_02071</name>
</gene>
<dbReference type="RefSeq" id="XP_004996557.1">
    <property type="nucleotide sequence ID" value="XM_004996500.1"/>
</dbReference>
<dbReference type="InParanoid" id="F2U2J8"/>
<sequence>MDVQENIFQQLQLLQPPQPAQPAQPPQPPQPPQHAQPPPVPEPHRLVAAVSTIIPAPFIGPVPDIAAMMHKYRLPDDARPHIDPVADRHEVGELSSHGAGTWTPLRTVPEDSFNIVEGWQRTLILNLGLCAQIREDFFTSAGRYLYSITHIVRRTPDGHPMRGMGSGQCQFRRLHRTSHINRGLYERELRSVDRRPNYHASHLCHRGVDNPLIFVCPRTNKQFELPCINPAHHVLEPGHYNSSRIGCPGPLLGCEHIPPCLRHANPPDTVSFYRAYEFDV</sequence>
<dbReference type="KEGG" id="sre:PTSG_02071"/>
<dbReference type="Gene3D" id="3.90.75.10">
    <property type="entry name" value="Homing Intron 3 (I-ppo) Encoded Endonuclease, Chain A"/>
    <property type="match status" value="1"/>
</dbReference>
<dbReference type="InterPro" id="IPR044925">
    <property type="entry name" value="His-Me_finger_sf"/>
</dbReference>
<proteinExistence type="predicted"/>
<dbReference type="GeneID" id="16077148"/>
<dbReference type="GO" id="GO:0004519">
    <property type="term" value="F:endonuclease activity"/>
    <property type="evidence" value="ECO:0007669"/>
    <property type="project" value="InterPro"/>
</dbReference>
<dbReference type="AlphaFoldDB" id="F2U2J8"/>
<reference evidence="2" key="1">
    <citation type="submission" date="2009-08" db="EMBL/GenBank/DDBJ databases">
        <title>Annotation of Salpingoeca rosetta.</title>
        <authorList>
            <consortium name="The Broad Institute Genome Sequencing Platform"/>
            <person name="Russ C."/>
            <person name="Cuomo C."/>
            <person name="Burger G."/>
            <person name="Gray M.W."/>
            <person name="Holland P.W.H."/>
            <person name="King N."/>
            <person name="Lang F.B.F."/>
            <person name="Roger A.J."/>
            <person name="Ruiz-Trillo I."/>
            <person name="Young S.K."/>
            <person name="Zeng Q."/>
            <person name="Gargeya S."/>
            <person name="Alvarado L."/>
            <person name="Berlin A."/>
            <person name="Chapman S.B."/>
            <person name="Chen Z."/>
            <person name="Freedman E."/>
            <person name="Gellesch M."/>
            <person name="Goldberg J."/>
            <person name="Griggs A."/>
            <person name="Gujja S."/>
            <person name="Heilman E."/>
            <person name="Heiman D."/>
            <person name="Howarth C."/>
            <person name="Mehta T."/>
            <person name="Neiman D."/>
            <person name="Pearson M."/>
            <person name="Roberts A."/>
            <person name="Saif S."/>
            <person name="Shea T."/>
            <person name="Shenoy N."/>
            <person name="Sisk P."/>
            <person name="Stolte C."/>
            <person name="Sykes S."/>
            <person name="White J."/>
            <person name="Yandava C."/>
            <person name="Haas B."/>
            <person name="Nusbaum C."/>
            <person name="Birren B."/>
        </authorList>
    </citation>
    <scope>NUCLEOTIDE SEQUENCE</scope>
    <source>
        <strain evidence="2">ATCC 50818</strain>
    </source>
</reference>
<keyword evidence="3" id="KW-1185">Reference proteome</keyword>
<dbReference type="SUPFAM" id="SSF54060">
    <property type="entry name" value="His-Me finger endonucleases"/>
    <property type="match status" value="1"/>
</dbReference>
<feature type="compositionally biased region" description="Pro residues" evidence="1">
    <location>
        <begin position="16"/>
        <end position="41"/>
    </location>
</feature>
<evidence type="ECO:0000313" key="3">
    <source>
        <dbReference type="Proteomes" id="UP000007799"/>
    </source>
</evidence>
<dbReference type="EMBL" id="GL832959">
    <property type="protein sequence ID" value="EGD81353.1"/>
    <property type="molecule type" value="Genomic_DNA"/>
</dbReference>
<protein>
    <submittedName>
        <fullName evidence="2">Uncharacterized protein</fullName>
    </submittedName>
</protein>
<name>F2U2J8_SALR5</name>
<accession>F2U2J8</accession>
<evidence type="ECO:0000256" key="1">
    <source>
        <dbReference type="SAM" id="MobiDB-lite"/>
    </source>
</evidence>